<gene>
    <name evidence="2" type="ORF">EB796_023266</name>
</gene>
<evidence type="ECO:0000313" key="2">
    <source>
        <dbReference type="EMBL" id="KAF6018410.1"/>
    </source>
</evidence>
<dbReference type="AlphaFoldDB" id="A0A7J7IX26"/>
<evidence type="ECO:0000313" key="3">
    <source>
        <dbReference type="Proteomes" id="UP000593567"/>
    </source>
</evidence>
<dbReference type="Proteomes" id="UP000593567">
    <property type="component" value="Unassembled WGS sequence"/>
</dbReference>
<organism evidence="2 3">
    <name type="scientific">Bugula neritina</name>
    <name type="common">Brown bryozoan</name>
    <name type="synonym">Sertularia neritina</name>
    <dbReference type="NCBI Taxonomy" id="10212"/>
    <lineage>
        <taxon>Eukaryota</taxon>
        <taxon>Metazoa</taxon>
        <taxon>Spiralia</taxon>
        <taxon>Lophotrochozoa</taxon>
        <taxon>Bryozoa</taxon>
        <taxon>Gymnolaemata</taxon>
        <taxon>Cheilostomatida</taxon>
        <taxon>Flustrina</taxon>
        <taxon>Buguloidea</taxon>
        <taxon>Bugulidae</taxon>
        <taxon>Bugula</taxon>
    </lineage>
</organism>
<sequence>MVSQSNMKKQCTSQKLVNLNSYTSKEVMLTLIEYYSQVWDWVPTPDDDHQCQEVGEVSNQKEDTEEAQTLLRQ</sequence>
<protein>
    <submittedName>
        <fullName evidence="2">Uncharacterized protein</fullName>
    </submittedName>
</protein>
<keyword evidence="3" id="KW-1185">Reference proteome</keyword>
<feature type="region of interest" description="Disordered" evidence="1">
    <location>
        <begin position="49"/>
        <end position="73"/>
    </location>
</feature>
<proteinExistence type="predicted"/>
<comment type="caution">
    <text evidence="2">The sequence shown here is derived from an EMBL/GenBank/DDBJ whole genome shotgun (WGS) entry which is preliminary data.</text>
</comment>
<evidence type="ECO:0000256" key="1">
    <source>
        <dbReference type="SAM" id="MobiDB-lite"/>
    </source>
</evidence>
<name>A0A7J7IX26_BUGNE</name>
<reference evidence="2" key="1">
    <citation type="submission" date="2020-06" db="EMBL/GenBank/DDBJ databases">
        <title>Draft genome of Bugula neritina, a colonial animal packing powerful symbionts and potential medicines.</title>
        <authorList>
            <person name="Rayko M."/>
        </authorList>
    </citation>
    <scope>NUCLEOTIDE SEQUENCE [LARGE SCALE GENOMIC DNA]</scope>
    <source>
        <strain evidence="2">Kwan_BN1</strain>
    </source>
</reference>
<accession>A0A7J7IX26</accession>
<dbReference type="EMBL" id="VXIV02003311">
    <property type="protein sequence ID" value="KAF6018410.1"/>
    <property type="molecule type" value="Genomic_DNA"/>
</dbReference>